<dbReference type="RefSeq" id="WP_152097980.1">
    <property type="nucleotide sequence ID" value="NZ_AP021861.1"/>
</dbReference>
<protein>
    <recommendedName>
        <fullName evidence="4">Potassium channel domain-containing protein</fullName>
    </recommendedName>
</protein>
<sequence>MIRHVFNYESRSEPLLSRNGFARRLGINLLAAFVLIAISLLAGMAGYHHFESMAWIDAFANASMILSGMGPLQPMETWGGKCFAGWYALYSGLALILISGLILAPILHRLMHRFHLDTEDDEEAEERGSK</sequence>
<gene>
    <name evidence="2" type="ORF">PLANPX_1527</name>
</gene>
<keyword evidence="3" id="KW-1185">Reference proteome</keyword>
<evidence type="ECO:0000256" key="1">
    <source>
        <dbReference type="SAM" id="Phobius"/>
    </source>
</evidence>
<accession>A0A5K7X6D2</accession>
<organism evidence="2 3">
    <name type="scientific">Lacipirellula parvula</name>
    <dbReference type="NCBI Taxonomy" id="2650471"/>
    <lineage>
        <taxon>Bacteria</taxon>
        <taxon>Pseudomonadati</taxon>
        <taxon>Planctomycetota</taxon>
        <taxon>Planctomycetia</taxon>
        <taxon>Pirellulales</taxon>
        <taxon>Lacipirellulaceae</taxon>
        <taxon>Lacipirellula</taxon>
    </lineage>
</organism>
<feature type="transmembrane region" description="Helical" evidence="1">
    <location>
        <begin position="25"/>
        <end position="47"/>
    </location>
</feature>
<name>A0A5K7X6D2_9BACT</name>
<dbReference type="EMBL" id="AP021861">
    <property type="protein sequence ID" value="BBO31915.1"/>
    <property type="molecule type" value="Genomic_DNA"/>
</dbReference>
<reference evidence="3" key="1">
    <citation type="submission" date="2019-10" db="EMBL/GenBank/DDBJ databases">
        <title>Lacipirellula parvula gen. nov., sp. nov., representing a lineage of planctomycetes widespread in freshwater anoxic habitats, and description of the family Lacipirellulaceae.</title>
        <authorList>
            <person name="Dedysh S.N."/>
            <person name="Kulichevskaya I.S."/>
            <person name="Beletsky A.V."/>
            <person name="Rakitin A.L."/>
            <person name="Mardanov A.V."/>
            <person name="Ivanova A.A."/>
            <person name="Saltykova V.X."/>
            <person name="Rijpstra W.I.C."/>
            <person name="Sinninghe Damste J.S."/>
            <person name="Ravin N.V."/>
        </authorList>
    </citation>
    <scope>NUCLEOTIDE SEQUENCE [LARGE SCALE GENOMIC DNA]</scope>
    <source>
        <strain evidence="3">PX69</strain>
    </source>
</reference>
<evidence type="ECO:0008006" key="4">
    <source>
        <dbReference type="Google" id="ProtNLM"/>
    </source>
</evidence>
<proteinExistence type="predicted"/>
<feature type="transmembrane region" description="Helical" evidence="1">
    <location>
        <begin position="84"/>
        <end position="107"/>
    </location>
</feature>
<evidence type="ECO:0000313" key="3">
    <source>
        <dbReference type="Proteomes" id="UP000326837"/>
    </source>
</evidence>
<keyword evidence="1" id="KW-0812">Transmembrane</keyword>
<dbReference type="Proteomes" id="UP000326837">
    <property type="component" value="Chromosome"/>
</dbReference>
<keyword evidence="1" id="KW-0472">Membrane</keyword>
<evidence type="ECO:0000313" key="2">
    <source>
        <dbReference type="EMBL" id="BBO31915.1"/>
    </source>
</evidence>
<keyword evidence="1" id="KW-1133">Transmembrane helix</keyword>
<dbReference type="AlphaFoldDB" id="A0A5K7X6D2"/>
<dbReference type="KEGG" id="lpav:PLANPX_1527"/>